<proteinExistence type="predicted"/>
<accession>S2LH19</accession>
<evidence type="ECO:0000313" key="2">
    <source>
        <dbReference type="EMBL" id="EPC03931.1"/>
    </source>
</evidence>
<dbReference type="STRING" id="1121939.L861_01125"/>
<feature type="signal peptide" evidence="1">
    <location>
        <begin position="1"/>
        <end position="25"/>
    </location>
</feature>
<dbReference type="RefSeq" id="WP_016414665.1">
    <property type="nucleotide sequence ID" value="NZ_AUAB01000020.1"/>
</dbReference>
<organism evidence="2 3">
    <name type="scientific">Litchfieldella anticariensis (strain DSM 16096 / CECT 5854 / CIP 108499 / LMG 22089 / FP35)</name>
    <name type="common">Halomonas anticariensis</name>
    <dbReference type="NCBI Taxonomy" id="1121939"/>
    <lineage>
        <taxon>Bacteria</taxon>
        <taxon>Pseudomonadati</taxon>
        <taxon>Pseudomonadota</taxon>
        <taxon>Gammaproteobacteria</taxon>
        <taxon>Oceanospirillales</taxon>
        <taxon>Halomonadaceae</taxon>
        <taxon>Litchfieldella</taxon>
    </lineage>
</organism>
<reference evidence="2 3" key="1">
    <citation type="journal article" date="2013" name="Genome Announc.">
        <title>Draft genome sequence of the moderately halophilic gammaproteobacterium Halomonas anticariensis FP35.</title>
        <authorList>
            <person name="Tahrioui A."/>
            <person name="Quesada E."/>
            <person name="Llamas I."/>
        </authorList>
    </citation>
    <scope>NUCLEOTIDE SEQUENCE [LARGE SCALE GENOMIC DNA]</scope>
    <source>
        <strain evidence="3">DSM 16096 / CECT 5854 / LMG 22089 / FP35</strain>
    </source>
</reference>
<feature type="chain" id="PRO_5004498785" description="Outer membrane protein beta-barrel domain-containing protein" evidence="1">
    <location>
        <begin position="26"/>
        <end position="192"/>
    </location>
</feature>
<name>S2LH19_LITA3</name>
<dbReference type="SUPFAM" id="SSF56925">
    <property type="entry name" value="OMPA-like"/>
    <property type="match status" value="1"/>
</dbReference>
<keyword evidence="1" id="KW-0732">Signal</keyword>
<dbReference type="AlphaFoldDB" id="S2LH19"/>
<dbReference type="EMBL" id="ASTJ01000011">
    <property type="protein sequence ID" value="EPC03931.1"/>
    <property type="molecule type" value="Genomic_DNA"/>
</dbReference>
<gene>
    <name evidence="2" type="ORF">L861_01125</name>
</gene>
<dbReference type="eggNOG" id="COG3637">
    <property type="taxonomic scope" value="Bacteria"/>
</dbReference>
<dbReference type="Gene3D" id="2.40.160.20">
    <property type="match status" value="1"/>
</dbReference>
<dbReference type="Proteomes" id="UP000014463">
    <property type="component" value="Unassembled WGS sequence"/>
</dbReference>
<sequence>MTMGPVSRHLVTLGILSLLATHVLAANDDAPSYAKASDLFHLDNGVVVEGADLATPDGHTTGFRVTAGFNPTGLPLLDLGAELAYRESEEVSTSLNNQSLILDTVSLGGAVLAGVRLGQLGLYAKSGITGWQGDAVTHSDAFPTDASGTTYLQGFGARLQFDRLISRLEYEEIDAPSMAHLNMVTASLHYPF</sequence>
<keyword evidence="3" id="KW-1185">Reference proteome</keyword>
<dbReference type="InterPro" id="IPR011250">
    <property type="entry name" value="OMP/PagP_B-barrel"/>
</dbReference>
<dbReference type="PATRIC" id="fig|1121939.11.peg.206"/>
<evidence type="ECO:0000313" key="3">
    <source>
        <dbReference type="Proteomes" id="UP000014463"/>
    </source>
</evidence>
<evidence type="ECO:0000256" key="1">
    <source>
        <dbReference type="SAM" id="SignalP"/>
    </source>
</evidence>
<protein>
    <recommendedName>
        <fullName evidence="4">Outer membrane protein beta-barrel domain-containing protein</fullName>
    </recommendedName>
</protein>
<comment type="caution">
    <text evidence="2">The sequence shown here is derived from an EMBL/GenBank/DDBJ whole genome shotgun (WGS) entry which is preliminary data.</text>
</comment>
<evidence type="ECO:0008006" key="4">
    <source>
        <dbReference type="Google" id="ProtNLM"/>
    </source>
</evidence>